<feature type="domain" description="Mutator-like transposase" evidence="1">
    <location>
        <begin position="64"/>
        <end position="138"/>
    </location>
</feature>
<protein>
    <recommendedName>
        <fullName evidence="1">Mutator-like transposase domain-containing protein</fullName>
    </recommendedName>
</protein>
<evidence type="ECO:0000313" key="2">
    <source>
        <dbReference type="EMBL" id="GFO41642.1"/>
    </source>
</evidence>
<comment type="caution">
    <text evidence="2">The sequence shown here is derived from an EMBL/GenBank/DDBJ whole genome shotgun (WGS) entry which is preliminary data.</text>
</comment>
<dbReference type="EMBL" id="BLXT01007705">
    <property type="protein sequence ID" value="GFO41642.1"/>
    <property type="molecule type" value="Genomic_DNA"/>
</dbReference>
<evidence type="ECO:0000313" key="3">
    <source>
        <dbReference type="Proteomes" id="UP000735302"/>
    </source>
</evidence>
<dbReference type="Pfam" id="PF20700">
    <property type="entry name" value="Mutator"/>
    <property type="match status" value="1"/>
</dbReference>
<dbReference type="InterPro" id="IPR049012">
    <property type="entry name" value="Mutator_transp_dom"/>
</dbReference>
<organism evidence="2 3">
    <name type="scientific">Plakobranchus ocellatus</name>
    <dbReference type="NCBI Taxonomy" id="259542"/>
    <lineage>
        <taxon>Eukaryota</taxon>
        <taxon>Metazoa</taxon>
        <taxon>Spiralia</taxon>
        <taxon>Lophotrochozoa</taxon>
        <taxon>Mollusca</taxon>
        <taxon>Gastropoda</taxon>
        <taxon>Heterobranchia</taxon>
        <taxon>Euthyneura</taxon>
        <taxon>Panpulmonata</taxon>
        <taxon>Sacoglossa</taxon>
        <taxon>Placobranchoidea</taxon>
        <taxon>Plakobranchidae</taxon>
        <taxon>Plakobranchus</taxon>
    </lineage>
</organism>
<dbReference type="AlphaFoldDB" id="A0AAV4DBK7"/>
<reference evidence="2 3" key="1">
    <citation type="journal article" date="2021" name="Elife">
        <title>Chloroplast acquisition without the gene transfer in kleptoplastic sea slugs, Plakobranchus ocellatus.</title>
        <authorList>
            <person name="Maeda T."/>
            <person name="Takahashi S."/>
            <person name="Yoshida T."/>
            <person name="Shimamura S."/>
            <person name="Takaki Y."/>
            <person name="Nagai Y."/>
            <person name="Toyoda A."/>
            <person name="Suzuki Y."/>
            <person name="Arimoto A."/>
            <person name="Ishii H."/>
            <person name="Satoh N."/>
            <person name="Nishiyama T."/>
            <person name="Hasebe M."/>
            <person name="Maruyama T."/>
            <person name="Minagawa J."/>
            <person name="Obokata J."/>
            <person name="Shigenobu S."/>
        </authorList>
    </citation>
    <scope>NUCLEOTIDE SEQUENCE [LARGE SCALE GENOMIC DNA]</scope>
</reference>
<proteinExistence type="predicted"/>
<keyword evidence="3" id="KW-1185">Reference proteome</keyword>
<name>A0AAV4DBK7_9GAST</name>
<dbReference type="Proteomes" id="UP000735302">
    <property type="component" value="Unassembled WGS sequence"/>
</dbReference>
<evidence type="ECO:0000259" key="1">
    <source>
        <dbReference type="Pfam" id="PF20700"/>
    </source>
</evidence>
<gene>
    <name evidence="2" type="ORF">PoB_006814700</name>
</gene>
<sequence>MRYSVSAAKPPYNQPLCEQCENLRLKVSVSASAVSAPFSTDCPASHNIHSTILHCVLSVRHLQLCHVKERDWSFAVFLELRCSLCEKTINQSYTSRPTAKDQAMETNQRAVLTGLTVGLGHAGLMKVAEGLGMSSMHETITGRSLMPSMLMEL</sequence>
<accession>A0AAV4DBK7</accession>